<evidence type="ECO:0000313" key="1">
    <source>
        <dbReference type="EMBL" id="KAI5424835.1"/>
    </source>
</evidence>
<gene>
    <name evidence="1" type="ORF">KIW84_030862</name>
</gene>
<accession>A0A9D5AZV9</accession>
<dbReference type="AlphaFoldDB" id="A0A9D5AZV9"/>
<keyword evidence="2" id="KW-1185">Reference proteome</keyword>
<name>A0A9D5AZV9_PEA</name>
<sequence>MFMFSQIKILTRFIKCLKMASCSSLNFHCFLTGGSSRSEFTPKHSTMAIVRSNMRGVSQKAENFLLDAVNMSLLERLNLAWKIIFPSVVVSKRSSNARIAKLRLQVQKVNIAIFGNIFSEIFRKYISEINLSIKLGFDLKTNELYALDASGDASPETGNIF</sequence>
<proteinExistence type="predicted"/>
<protein>
    <submittedName>
        <fullName evidence="1">Uncharacterized protein</fullName>
    </submittedName>
</protein>
<dbReference type="EMBL" id="JAMSHJ010000003">
    <property type="protein sequence ID" value="KAI5424835.1"/>
    <property type="molecule type" value="Genomic_DNA"/>
</dbReference>
<evidence type="ECO:0000313" key="2">
    <source>
        <dbReference type="Proteomes" id="UP001058974"/>
    </source>
</evidence>
<reference evidence="1 2" key="1">
    <citation type="journal article" date="2022" name="Nat. Genet.">
        <title>Improved pea reference genome and pan-genome highlight genomic features and evolutionary characteristics.</title>
        <authorList>
            <person name="Yang T."/>
            <person name="Liu R."/>
            <person name="Luo Y."/>
            <person name="Hu S."/>
            <person name="Wang D."/>
            <person name="Wang C."/>
            <person name="Pandey M.K."/>
            <person name="Ge S."/>
            <person name="Xu Q."/>
            <person name="Li N."/>
            <person name="Li G."/>
            <person name="Huang Y."/>
            <person name="Saxena R.K."/>
            <person name="Ji Y."/>
            <person name="Li M."/>
            <person name="Yan X."/>
            <person name="He Y."/>
            <person name="Liu Y."/>
            <person name="Wang X."/>
            <person name="Xiang C."/>
            <person name="Varshney R.K."/>
            <person name="Ding H."/>
            <person name="Gao S."/>
            <person name="Zong X."/>
        </authorList>
    </citation>
    <scope>NUCLEOTIDE SEQUENCE [LARGE SCALE GENOMIC DNA]</scope>
    <source>
        <strain evidence="1 2">cv. Zhongwan 6</strain>
    </source>
</reference>
<comment type="caution">
    <text evidence="1">The sequence shown here is derived from an EMBL/GenBank/DDBJ whole genome shotgun (WGS) entry which is preliminary data.</text>
</comment>
<dbReference type="Gramene" id="Psat03G0086200-T1">
    <property type="protein sequence ID" value="KAI5424835.1"/>
    <property type="gene ID" value="KIW84_030862"/>
</dbReference>
<organism evidence="1 2">
    <name type="scientific">Pisum sativum</name>
    <name type="common">Garden pea</name>
    <name type="synonym">Lathyrus oleraceus</name>
    <dbReference type="NCBI Taxonomy" id="3888"/>
    <lineage>
        <taxon>Eukaryota</taxon>
        <taxon>Viridiplantae</taxon>
        <taxon>Streptophyta</taxon>
        <taxon>Embryophyta</taxon>
        <taxon>Tracheophyta</taxon>
        <taxon>Spermatophyta</taxon>
        <taxon>Magnoliopsida</taxon>
        <taxon>eudicotyledons</taxon>
        <taxon>Gunneridae</taxon>
        <taxon>Pentapetalae</taxon>
        <taxon>rosids</taxon>
        <taxon>fabids</taxon>
        <taxon>Fabales</taxon>
        <taxon>Fabaceae</taxon>
        <taxon>Papilionoideae</taxon>
        <taxon>50 kb inversion clade</taxon>
        <taxon>NPAAA clade</taxon>
        <taxon>Hologalegina</taxon>
        <taxon>IRL clade</taxon>
        <taxon>Fabeae</taxon>
        <taxon>Lathyrus</taxon>
    </lineage>
</organism>
<dbReference type="Proteomes" id="UP001058974">
    <property type="component" value="Chromosome 3"/>
</dbReference>